<feature type="region of interest" description="Disordered" evidence="2">
    <location>
        <begin position="253"/>
        <end position="288"/>
    </location>
</feature>
<feature type="coiled-coil region" evidence="1">
    <location>
        <begin position="523"/>
        <end position="550"/>
    </location>
</feature>
<proteinExistence type="predicted"/>
<sequence length="694" mass="76740">MAEEEIRNRIHEGGLIPMTFSISPLQKVLEDILDLIGKHEKSINTILETLPSKTDKTDLESLRETVENNKADTDSKIDALEKSFNQKAEELQQLIKDNDDKVQAQFNDTNDKIETHDAQISKLTQDLQNLEEKLNQEIQGINDKVSAHDNTLKDHETRINELEQRKYPENTITSAENASQSNSQDTTNKEINQNNENPVNIESNSNNAGNSNNNANSFNFDPNTLNELKQMIQNNSDKIQNNTDRIRALENAQFQSPSTSGQNTPSNTVQNGENKQNSNNSQNFDSNLSDKIGVLGRRLNTAEESISNIEKALRDLKNNQNQNNNSQSSGHDHRCGASIERNFVAPQVSSGNSDNSSSQINSPQNSVNQQQMSSSNDRTNVNNLGNQNYANNNQNSSNNNNQSQQSSSGPSQSGVSRSNDNQIHSNSGNSDTQKQISNINPETRSSDANSSNIVTKSSSKDQISTKDNTNSSNNKSQSSDHKNSNENEDLPVRPPSSSQKTSPRQSNLQPLPDLPSSDPNEAISQLRQRLAALEQQLSSQNANTNEELKKLARYLNDRPDRSLIERLFEKFKSSLGNVVQMVQAKEGNDGKFATTDDVKRLETLIKHMTQEFDEAAAARRCTKCLSCGMGYRTVSGSIQDPETAAILGAAPVSQVVQTPGKPTFVYGSDNELYYSLNESGKPFVSPRNNPPASK</sequence>
<feature type="region of interest" description="Disordered" evidence="2">
    <location>
        <begin position="163"/>
        <end position="222"/>
    </location>
</feature>
<protein>
    <submittedName>
        <fullName evidence="3">Uncharacterized protein</fullName>
    </submittedName>
</protein>
<dbReference type="SMR" id="A2FPP4"/>
<feature type="compositionally biased region" description="Polar residues" evidence="2">
    <location>
        <begin position="253"/>
        <end position="269"/>
    </location>
</feature>
<name>A2FPP4_TRIV3</name>
<evidence type="ECO:0000313" key="4">
    <source>
        <dbReference type="Proteomes" id="UP000001542"/>
    </source>
</evidence>
<accession>A2FPP4</accession>
<evidence type="ECO:0000256" key="1">
    <source>
        <dbReference type="SAM" id="Coils"/>
    </source>
</evidence>
<keyword evidence="4" id="KW-1185">Reference proteome</keyword>
<feature type="compositionally biased region" description="Low complexity" evidence="2">
    <location>
        <begin position="347"/>
        <end position="419"/>
    </location>
</feature>
<dbReference type="VEuPathDB" id="TrichDB:TVAG_234380"/>
<gene>
    <name evidence="3" type="ORF">TVAG_234380</name>
</gene>
<reference evidence="3" key="2">
    <citation type="journal article" date="2007" name="Science">
        <title>Draft genome sequence of the sexually transmitted pathogen Trichomonas vaginalis.</title>
        <authorList>
            <person name="Carlton J.M."/>
            <person name="Hirt R.P."/>
            <person name="Silva J.C."/>
            <person name="Delcher A.L."/>
            <person name="Schatz M."/>
            <person name="Zhao Q."/>
            <person name="Wortman J.R."/>
            <person name="Bidwell S.L."/>
            <person name="Alsmark U.C.M."/>
            <person name="Besteiro S."/>
            <person name="Sicheritz-Ponten T."/>
            <person name="Noel C.J."/>
            <person name="Dacks J.B."/>
            <person name="Foster P.G."/>
            <person name="Simillion C."/>
            <person name="Van de Peer Y."/>
            <person name="Miranda-Saavedra D."/>
            <person name="Barton G.J."/>
            <person name="Westrop G.D."/>
            <person name="Mueller S."/>
            <person name="Dessi D."/>
            <person name="Fiori P.L."/>
            <person name="Ren Q."/>
            <person name="Paulsen I."/>
            <person name="Zhang H."/>
            <person name="Bastida-Corcuera F.D."/>
            <person name="Simoes-Barbosa A."/>
            <person name="Brown M.T."/>
            <person name="Hayes R.D."/>
            <person name="Mukherjee M."/>
            <person name="Okumura C.Y."/>
            <person name="Schneider R."/>
            <person name="Smith A.J."/>
            <person name="Vanacova S."/>
            <person name="Villalvazo M."/>
            <person name="Haas B.J."/>
            <person name="Pertea M."/>
            <person name="Feldblyum T.V."/>
            <person name="Utterback T.R."/>
            <person name="Shu C.L."/>
            <person name="Osoegawa K."/>
            <person name="de Jong P.J."/>
            <person name="Hrdy I."/>
            <person name="Horvathova L."/>
            <person name="Zubacova Z."/>
            <person name="Dolezal P."/>
            <person name="Malik S.B."/>
            <person name="Logsdon J.M. Jr."/>
            <person name="Henze K."/>
            <person name="Gupta A."/>
            <person name="Wang C.C."/>
            <person name="Dunne R.L."/>
            <person name="Upcroft J.A."/>
            <person name="Upcroft P."/>
            <person name="White O."/>
            <person name="Salzberg S.L."/>
            <person name="Tang P."/>
            <person name="Chiu C.-H."/>
            <person name="Lee Y.-S."/>
            <person name="Embley T.M."/>
            <person name="Coombs G.H."/>
            <person name="Mottram J.C."/>
            <person name="Tachezy J."/>
            <person name="Fraser-Liggett C.M."/>
            <person name="Johnson P.J."/>
        </authorList>
    </citation>
    <scope>NUCLEOTIDE SEQUENCE [LARGE SCALE GENOMIC DNA]</scope>
    <source>
        <strain evidence="3">G3</strain>
    </source>
</reference>
<dbReference type="InParanoid" id="A2FPP4"/>
<dbReference type="AlphaFoldDB" id="A2FPP4"/>
<dbReference type="EMBL" id="DS113929">
    <property type="protein sequence ID" value="EAX93120.1"/>
    <property type="molecule type" value="Genomic_DNA"/>
</dbReference>
<feature type="region of interest" description="Disordered" evidence="2">
    <location>
        <begin position="347"/>
        <end position="520"/>
    </location>
</feature>
<feature type="coiled-coil region" evidence="1">
    <location>
        <begin position="225"/>
        <end position="252"/>
    </location>
</feature>
<dbReference type="OMA" id="DIKPRDS"/>
<feature type="compositionally biased region" description="Polar residues" evidence="2">
    <location>
        <begin position="420"/>
        <end position="462"/>
    </location>
</feature>
<feature type="compositionally biased region" description="Polar residues" evidence="2">
    <location>
        <begin position="495"/>
        <end position="504"/>
    </location>
</feature>
<keyword evidence="1" id="KW-0175">Coiled coil</keyword>
<evidence type="ECO:0000256" key="2">
    <source>
        <dbReference type="SAM" id="MobiDB-lite"/>
    </source>
</evidence>
<organism evidence="3 4">
    <name type="scientific">Trichomonas vaginalis (strain ATCC PRA-98 / G3)</name>
    <dbReference type="NCBI Taxonomy" id="412133"/>
    <lineage>
        <taxon>Eukaryota</taxon>
        <taxon>Metamonada</taxon>
        <taxon>Parabasalia</taxon>
        <taxon>Trichomonadida</taxon>
        <taxon>Trichomonadidae</taxon>
        <taxon>Trichomonas</taxon>
    </lineage>
</organism>
<feature type="compositionally biased region" description="Low complexity" evidence="2">
    <location>
        <begin position="465"/>
        <end position="477"/>
    </location>
</feature>
<feature type="compositionally biased region" description="Low complexity" evidence="2">
    <location>
        <begin position="203"/>
        <end position="220"/>
    </location>
</feature>
<evidence type="ECO:0000313" key="3">
    <source>
        <dbReference type="EMBL" id="EAX93120.1"/>
    </source>
</evidence>
<dbReference type="VEuPathDB" id="TrichDB:TVAGG3_0774670"/>
<reference evidence="3" key="1">
    <citation type="submission" date="2006-10" db="EMBL/GenBank/DDBJ databases">
        <authorList>
            <person name="Amadeo P."/>
            <person name="Zhao Q."/>
            <person name="Wortman J."/>
            <person name="Fraser-Liggett C."/>
            <person name="Carlton J."/>
        </authorList>
    </citation>
    <scope>NUCLEOTIDE SEQUENCE</scope>
    <source>
        <strain evidence="3">G3</strain>
    </source>
</reference>
<dbReference type="KEGG" id="tva:4750838"/>
<dbReference type="RefSeq" id="XP_001306050.1">
    <property type="nucleotide sequence ID" value="XM_001306049.1"/>
</dbReference>
<feature type="compositionally biased region" description="Low complexity" evidence="2">
    <location>
        <begin position="270"/>
        <end position="288"/>
    </location>
</feature>
<dbReference type="Proteomes" id="UP000001542">
    <property type="component" value="Unassembled WGS sequence"/>
</dbReference>
<feature type="compositionally biased region" description="Polar residues" evidence="2">
    <location>
        <begin position="170"/>
        <end position="202"/>
    </location>
</feature>
<feature type="coiled-coil region" evidence="1">
    <location>
        <begin position="299"/>
        <end position="329"/>
    </location>
</feature>
<feature type="compositionally biased region" description="Low complexity" evidence="2">
    <location>
        <begin position="505"/>
        <end position="520"/>
    </location>
</feature>